<dbReference type="GO" id="GO:0005829">
    <property type="term" value="C:cytosol"/>
    <property type="evidence" value="ECO:0007669"/>
    <property type="project" value="TreeGrafter"/>
</dbReference>
<dbReference type="InterPro" id="IPR020590">
    <property type="entry name" value="Guanylate_kinase_CS"/>
</dbReference>
<dbReference type="InterPro" id="IPR008144">
    <property type="entry name" value="Guanylate_kin-like_dom"/>
</dbReference>
<sequence length="565" mass="61126">MSKDGVADARTAMDEARAKVMESENEIQKIKVALRSVAAAADESAASKNSLKVSALKVVGLPDAAKPTFKIQISSPVEELEITKIFDPLKSDAEGTFANFEGVDPAVATLTVSAFDADIPLGSSAGAADLAPLCEFDPLSPSKKVTQLDVPIVSEDGVTGSIEAKKEDEEAVAISDEKDGDGKAATGNDATKDSGEDEKPVETNEVESPRPVVFCGPSGVGKGTLIDMLMKRFPGDQFGFSVSHTTRAPREGEQDGVHYNFTTVDDIKKDIDAGKFIEYAEVHGKYYGTSVEAVESVKSSGKICVLDIDVQGAQSVKKSSLNPIYVFIAPPSMDELEKRLRGRGTESEEDMKKRLANAQGELDYGLGEGNFDRVFTNDDLEKTFEDLVAAFKGWYPHLVEEAEKIENEKETETKESDKGTDTKPLDSATVQTSLCTVTLKVEYNPSTKDQRDKLYDLLNTASKRKAAAIDKLRRSAAEVSRVTKNSPTKPSEASSSSSEKAVKSGFLNKKAKKKDSFLMQLYNKTIGPNSLLRTVFPVAKNYIIFFGAVTLMHFKGQELALPPPV</sequence>
<evidence type="ECO:0000256" key="5">
    <source>
        <dbReference type="ARBA" id="ARBA00022777"/>
    </source>
</evidence>
<evidence type="ECO:0000256" key="1">
    <source>
        <dbReference type="ARBA" id="ARBA00005790"/>
    </source>
</evidence>
<evidence type="ECO:0000256" key="4">
    <source>
        <dbReference type="ARBA" id="ARBA00022741"/>
    </source>
</evidence>
<dbReference type="InterPro" id="IPR017665">
    <property type="entry name" value="Guanylate_kinase"/>
</dbReference>
<dbReference type="GO" id="GO:0004385">
    <property type="term" value="F:GMP kinase activity"/>
    <property type="evidence" value="ECO:0007669"/>
    <property type="project" value="UniProtKB-EC"/>
</dbReference>
<name>A0A7R9W2Y4_9STRA</name>
<evidence type="ECO:0000313" key="10">
    <source>
        <dbReference type="EMBL" id="CAD8311729.1"/>
    </source>
</evidence>
<dbReference type="PANTHER" id="PTHR23117:SF13">
    <property type="entry name" value="GUANYLATE KINASE"/>
    <property type="match status" value="1"/>
</dbReference>
<dbReference type="Gene3D" id="3.40.50.300">
    <property type="entry name" value="P-loop containing nucleotide triphosphate hydrolases"/>
    <property type="match status" value="1"/>
</dbReference>
<dbReference type="NCBIfam" id="TIGR03263">
    <property type="entry name" value="guanyl_kin"/>
    <property type="match status" value="1"/>
</dbReference>
<dbReference type="PANTHER" id="PTHR23117">
    <property type="entry name" value="GUANYLATE KINASE-RELATED"/>
    <property type="match status" value="1"/>
</dbReference>
<feature type="compositionally biased region" description="Low complexity" evidence="8">
    <location>
        <begin position="486"/>
        <end position="499"/>
    </location>
</feature>
<dbReference type="SMART" id="SM00072">
    <property type="entry name" value="GuKc"/>
    <property type="match status" value="1"/>
</dbReference>
<feature type="region of interest" description="Disordered" evidence="8">
    <location>
        <begin position="478"/>
        <end position="505"/>
    </location>
</feature>
<dbReference type="SUPFAM" id="SSF52540">
    <property type="entry name" value="P-loop containing nucleoside triphosphate hydrolases"/>
    <property type="match status" value="1"/>
</dbReference>
<proteinExistence type="inferred from homology"/>
<accession>A0A7R9W2Y4</accession>
<keyword evidence="6" id="KW-0067">ATP-binding</keyword>
<feature type="domain" description="Guanylate kinase-like" evidence="9">
    <location>
        <begin position="209"/>
        <end position="392"/>
    </location>
</feature>
<evidence type="ECO:0000256" key="3">
    <source>
        <dbReference type="ARBA" id="ARBA00022679"/>
    </source>
</evidence>
<evidence type="ECO:0000256" key="7">
    <source>
        <dbReference type="SAM" id="Coils"/>
    </source>
</evidence>
<keyword evidence="3" id="KW-0808">Transferase</keyword>
<dbReference type="InterPro" id="IPR027417">
    <property type="entry name" value="P-loop_NTPase"/>
</dbReference>
<dbReference type="PROSITE" id="PS00856">
    <property type="entry name" value="GUANYLATE_KINASE_1"/>
    <property type="match status" value="1"/>
</dbReference>
<reference evidence="10" key="1">
    <citation type="submission" date="2021-01" db="EMBL/GenBank/DDBJ databases">
        <authorList>
            <person name="Corre E."/>
            <person name="Pelletier E."/>
            <person name="Niang G."/>
            <person name="Scheremetjew M."/>
            <person name="Finn R."/>
            <person name="Kale V."/>
            <person name="Holt S."/>
            <person name="Cochrane G."/>
            <person name="Meng A."/>
            <person name="Brown T."/>
            <person name="Cohen L."/>
        </authorList>
    </citation>
    <scope>NUCLEOTIDE SEQUENCE</scope>
    <source>
        <strain evidence="10">CCMP147</strain>
    </source>
</reference>
<keyword evidence="7" id="KW-0175">Coiled coil</keyword>
<gene>
    <name evidence="10" type="ORF">TDUB1175_LOCUS10518</name>
</gene>
<feature type="region of interest" description="Disordered" evidence="8">
    <location>
        <begin position="405"/>
        <end position="427"/>
    </location>
</feature>
<feature type="coiled-coil region" evidence="7">
    <location>
        <begin position="6"/>
        <end position="33"/>
    </location>
</feature>
<dbReference type="EMBL" id="HBED01021055">
    <property type="protein sequence ID" value="CAD8311729.1"/>
    <property type="molecule type" value="Transcribed_RNA"/>
</dbReference>
<dbReference type="HAMAP" id="MF_00328">
    <property type="entry name" value="Guanylate_kinase"/>
    <property type="match status" value="1"/>
</dbReference>
<dbReference type="PROSITE" id="PS50052">
    <property type="entry name" value="GUANYLATE_KINASE_2"/>
    <property type="match status" value="1"/>
</dbReference>
<keyword evidence="5" id="KW-0418">Kinase</keyword>
<feature type="compositionally biased region" description="Basic and acidic residues" evidence="8">
    <location>
        <begin position="190"/>
        <end position="202"/>
    </location>
</feature>
<dbReference type="FunFam" id="3.40.50.300:FF:000776">
    <property type="entry name" value="Guanylate kinase 2"/>
    <property type="match status" value="1"/>
</dbReference>
<dbReference type="GO" id="GO:0005524">
    <property type="term" value="F:ATP binding"/>
    <property type="evidence" value="ECO:0007669"/>
    <property type="project" value="UniProtKB-KW"/>
</dbReference>
<dbReference type="AlphaFoldDB" id="A0A7R9W2Y4"/>
<evidence type="ECO:0000256" key="8">
    <source>
        <dbReference type="SAM" id="MobiDB-lite"/>
    </source>
</evidence>
<dbReference type="EC" id="2.7.4.8" evidence="2"/>
<comment type="similarity">
    <text evidence="1">Belongs to the guanylate kinase family.</text>
</comment>
<organism evidence="10">
    <name type="scientific">Pseudictyota dubia</name>
    <dbReference type="NCBI Taxonomy" id="2749911"/>
    <lineage>
        <taxon>Eukaryota</taxon>
        <taxon>Sar</taxon>
        <taxon>Stramenopiles</taxon>
        <taxon>Ochrophyta</taxon>
        <taxon>Bacillariophyta</taxon>
        <taxon>Mediophyceae</taxon>
        <taxon>Biddulphiophycidae</taxon>
        <taxon>Eupodiscales</taxon>
        <taxon>Odontellaceae</taxon>
        <taxon>Pseudictyota</taxon>
    </lineage>
</organism>
<evidence type="ECO:0000256" key="6">
    <source>
        <dbReference type="ARBA" id="ARBA00022840"/>
    </source>
</evidence>
<evidence type="ECO:0000256" key="2">
    <source>
        <dbReference type="ARBA" id="ARBA00012961"/>
    </source>
</evidence>
<feature type="compositionally biased region" description="Basic and acidic residues" evidence="8">
    <location>
        <begin position="405"/>
        <end position="424"/>
    </location>
</feature>
<keyword evidence="4" id="KW-0547">Nucleotide-binding</keyword>
<feature type="region of interest" description="Disordered" evidence="8">
    <location>
        <begin position="159"/>
        <end position="214"/>
    </location>
</feature>
<evidence type="ECO:0000259" key="9">
    <source>
        <dbReference type="PROSITE" id="PS50052"/>
    </source>
</evidence>
<dbReference type="Pfam" id="PF00625">
    <property type="entry name" value="Guanylate_kin"/>
    <property type="match status" value="1"/>
</dbReference>
<dbReference type="CDD" id="cd00071">
    <property type="entry name" value="GMPK"/>
    <property type="match status" value="1"/>
</dbReference>
<dbReference type="InterPro" id="IPR008145">
    <property type="entry name" value="GK/Ca_channel_bsu"/>
</dbReference>
<protein>
    <recommendedName>
        <fullName evidence="2">guanylate kinase</fullName>
        <ecNumber evidence="2">2.7.4.8</ecNumber>
    </recommendedName>
</protein>